<protein>
    <submittedName>
        <fullName evidence="1">Uncharacterized protein</fullName>
    </submittedName>
</protein>
<accession>A0A0A9FEA2</accession>
<reference evidence="1" key="1">
    <citation type="submission" date="2014-09" db="EMBL/GenBank/DDBJ databases">
        <authorList>
            <person name="Magalhaes I.L.F."/>
            <person name="Oliveira U."/>
            <person name="Santos F.R."/>
            <person name="Vidigal T.H.D.A."/>
            <person name="Brescovit A.D."/>
            <person name="Santos A.J."/>
        </authorList>
    </citation>
    <scope>NUCLEOTIDE SEQUENCE</scope>
    <source>
        <tissue evidence="1">Shoot tissue taken approximately 20 cm above the soil surface</tissue>
    </source>
</reference>
<sequence length="111" mass="12256">MESVETTVVIPNLLPSKDDRVDLPHPLVPHKSIVTDSFLSLILQARSKSAFWLGPTYLYKERASHTTLKNSSLEVTTVVWFLYNSNGMLLLLLSKVSGFSSLVSVPTPRAG</sequence>
<dbReference type="EMBL" id="GBRH01186516">
    <property type="protein sequence ID" value="JAE11380.1"/>
    <property type="molecule type" value="Transcribed_RNA"/>
</dbReference>
<organism evidence="1">
    <name type="scientific">Arundo donax</name>
    <name type="common">Giant reed</name>
    <name type="synonym">Donax arundinaceus</name>
    <dbReference type="NCBI Taxonomy" id="35708"/>
    <lineage>
        <taxon>Eukaryota</taxon>
        <taxon>Viridiplantae</taxon>
        <taxon>Streptophyta</taxon>
        <taxon>Embryophyta</taxon>
        <taxon>Tracheophyta</taxon>
        <taxon>Spermatophyta</taxon>
        <taxon>Magnoliopsida</taxon>
        <taxon>Liliopsida</taxon>
        <taxon>Poales</taxon>
        <taxon>Poaceae</taxon>
        <taxon>PACMAD clade</taxon>
        <taxon>Arundinoideae</taxon>
        <taxon>Arundineae</taxon>
        <taxon>Arundo</taxon>
    </lineage>
</organism>
<reference evidence="1" key="2">
    <citation type="journal article" date="2015" name="Data Brief">
        <title>Shoot transcriptome of the giant reed, Arundo donax.</title>
        <authorList>
            <person name="Barrero R.A."/>
            <person name="Guerrero F.D."/>
            <person name="Moolhuijzen P."/>
            <person name="Goolsby J.A."/>
            <person name="Tidwell J."/>
            <person name="Bellgard S.E."/>
            <person name="Bellgard M.I."/>
        </authorList>
    </citation>
    <scope>NUCLEOTIDE SEQUENCE</scope>
    <source>
        <tissue evidence="1">Shoot tissue taken approximately 20 cm above the soil surface</tissue>
    </source>
</reference>
<proteinExistence type="predicted"/>
<name>A0A0A9FEA2_ARUDO</name>
<dbReference type="AlphaFoldDB" id="A0A0A9FEA2"/>
<evidence type="ECO:0000313" key="1">
    <source>
        <dbReference type="EMBL" id="JAE11380.1"/>
    </source>
</evidence>